<dbReference type="NCBIfam" id="TIGR03696">
    <property type="entry name" value="Rhs_assc_core"/>
    <property type="match status" value="1"/>
</dbReference>
<dbReference type="InterPro" id="IPR050708">
    <property type="entry name" value="T6SS_VgrG/RHS"/>
</dbReference>
<protein>
    <submittedName>
        <fullName evidence="2">RHS domain-containing protein</fullName>
    </submittedName>
</protein>
<dbReference type="InterPro" id="IPR022385">
    <property type="entry name" value="Rhs_assc_core"/>
</dbReference>
<evidence type="ECO:0000259" key="1">
    <source>
        <dbReference type="Pfam" id="PF03527"/>
    </source>
</evidence>
<accession>A0ABT5DGG7</accession>
<dbReference type="SUPFAM" id="SSF110849">
    <property type="entry name" value="ParB/Sulfiredoxin"/>
    <property type="match status" value="1"/>
</dbReference>
<organism evidence="2 3">
    <name type="scientific">Stigmatella ashevillensis</name>
    <dbReference type="NCBI Taxonomy" id="2995309"/>
    <lineage>
        <taxon>Bacteria</taxon>
        <taxon>Pseudomonadati</taxon>
        <taxon>Myxococcota</taxon>
        <taxon>Myxococcia</taxon>
        <taxon>Myxococcales</taxon>
        <taxon>Cystobacterineae</taxon>
        <taxon>Archangiaceae</taxon>
        <taxon>Stigmatella</taxon>
    </lineage>
</organism>
<comment type="caution">
    <text evidence="2">The sequence shown here is derived from an EMBL/GenBank/DDBJ whole genome shotgun (WGS) entry which is preliminary data.</text>
</comment>
<reference evidence="2 3" key="1">
    <citation type="submission" date="2022-11" db="EMBL/GenBank/DDBJ databases">
        <title>Minimal conservation of predation-associated metabolite biosynthetic gene clusters underscores biosynthetic potential of Myxococcota including descriptions for ten novel species: Archangium lansinium sp. nov., Myxococcus landrumus sp. nov., Nannocystis bai.</title>
        <authorList>
            <person name="Ahearne A."/>
            <person name="Stevens C."/>
            <person name="Dowd S."/>
        </authorList>
    </citation>
    <scope>NUCLEOTIDE SEQUENCE [LARGE SCALE GENOMIC DNA]</scope>
    <source>
        <strain evidence="2 3">NCWAL01</strain>
    </source>
</reference>
<dbReference type="PANTHER" id="PTHR32305">
    <property type="match status" value="1"/>
</dbReference>
<dbReference type="PANTHER" id="PTHR32305:SF15">
    <property type="entry name" value="PROTEIN RHSA-RELATED"/>
    <property type="match status" value="1"/>
</dbReference>
<gene>
    <name evidence="2" type="ORF">POL68_23470</name>
</gene>
<dbReference type="InterPro" id="IPR001826">
    <property type="entry name" value="RHS"/>
</dbReference>
<feature type="domain" description="RHS protein conserved region" evidence="1">
    <location>
        <begin position="37"/>
        <end position="64"/>
    </location>
</feature>
<evidence type="ECO:0000313" key="3">
    <source>
        <dbReference type="Proteomes" id="UP001221838"/>
    </source>
</evidence>
<name>A0ABT5DGG7_9BACT</name>
<dbReference type="Gene3D" id="2.180.10.10">
    <property type="entry name" value="RHS repeat-associated core"/>
    <property type="match status" value="1"/>
</dbReference>
<dbReference type="Proteomes" id="UP001221838">
    <property type="component" value="Unassembled WGS sequence"/>
</dbReference>
<dbReference type="InterPro" id="IPR036086">
    <property type="entry name" value="ParB/Sulfiredoxin_sf"/>
</dbReference>
<sequence length="256" mass="29206">MPLHEVASSEGLTTWLFEPESFSPLAREDATGRYAVVTDHLGAPTEMYDELGQLAWRMQLDAFGVGKADVTLHHCPWRWPGQYEDEETGLLYNRFRYYDAYAGRYISQDPIGLLGGMLSYAYPENPLVTIDPLGLMDVDPRLINFSQRTVAENDYAGKMSSNNWNWDRSGPLRVMDVDGQYVSYDNRRLLAAQVAGLKTVPVEVVKLNEVMPESKKTWEKAFWQRRNDRRNIEAGGVVPRQGIKERPQIIRSGCKK</sequence>
<dbReference type="EMBL" id="JAQNDM010000002">
    <property type="protein sequence ID" value="MDC0711451.1"/>
    <property type="molecule type" value="Genomic_DNA"/>
</dbReference>
<proteinExistence type="predicted"/>
<dbReference type="Pfam" id="PF03527">
    <property type="entry name" value="RHS"/>
    <property type="match status" value="1"/>
</dbReference>
<keyword evidence="3" id="KW-1185">Reference proteome</keyword>
<evidence type="ECO:0000313" key="2">
    <source>
        <dbReference type="EMBL" id="MDC0711451.1"/>
    </source>
</evidence>
<dbReference type="RefSeq" id="WP_272141402.1">
    <property type="nucleotide sequence ID" value="NZ_JAQNDM010000002.1"/>
</dbReference>
<dbReference type="PRINTS" id="PR00394">
    <property type="entry name" value="RHSPROTEIN"/>
</dbReference>